<keyword evidence="2" id="KW-1185">Reference proteome</keyword>
<accession>A0ABS6A0G1</accession>
<proteinExistence type="predicted"/>
<sequence>MATVVKKPAGTWKALISKLSAFCRVGSGLAFFFVLYKNTQLCALSFLEAWHG</sequence>
<dbReference type="Proteomes" id="UP000755654">
    <property type="component" value="Unassembled WGS sequence"/>
</dbReference>
<dbReference type="RefSeq" id="WP_215884529.1">
    <property type="nucleotide sequence ID" value="NZ_JAAOMP010000135.1"/>
</dbReference>
<protein>
    <submittedName>
        <fullName evidence="1">Uncharacterized protein</fullName>
    </submittedName>
</protein>
<organism evidence="1 2">
    <name type="scientific">Acidithiobacillus sulfurivorans</name>
    <dbReference type="NCBI Taxonomy" id="1958756"/>
    <lineage>
        <taxon>Bacteria</taxon>
        <taxon>Pseudomonadati</taxon>
        <taxon>Pseudomonadota</taxon>
        <taxon>Acidithiobacillia</taxon>
        <taxon>Acidithiobacillales</taxon>
        <taxon>Acidithiobacillaceae</taxon>
        <taxon>Acidithiobacillus</taxon>
    </lineage>
</organism>
<evidence type="ECO:0000313" key="2">
    <source>
        <dbReference type="Proteomes" id="UP000755654"/>
    </source>
</evidence>
<gene>
    <name evidence="1" type="ORF">HAP95_12575</name>
</gene>
<comment type="caution">
    <text evidence="1">The sequence shown here is derived from an EMBL/GenBank/DDBJ whole genome shotgun (WGS) entry which is preliminary data.</text>
</comment>
<evidence type="ECO:0000313" key="1">
    <source>
        <dbReference type="EMBL" id="MBU2760972.1"/>
    </source>
</evidence>
<reference evidence="1 2" key="1">
    <citation type="journal article" date="2021" name="ISME J.">
        <title>Genomic evolution of the class Acidithiobacillia: deep-branching Proteobacteria living in extreme acidic conditions.</title>
        <authorList>
            <person name="Moya-Beltran A."/>
            <person name="Beard S."/>
            <person name="Rojas-Villalobos C."/>
            <person name="Issotta F."/>
            <person name="Gallardo Y."/>
            <person name="Ulloa R."/>
            <person name="Giaveno A."/>
            <person name="Degli Esposti M."/>
            <person name="Johnson D.B."/>
            <person name="Quatrini R."/>
        </authorList>
    </citation>
    <scope>NUCLEOTIDE SEQUENCE [LARGE SCALE GENOMIC DNA]</scope>
    <source>
        <strain evidence="1 2">RW2</strain>
    </source>
</reference>
<name>A0ABS6A0G1_9PROT</name>
<dbReference type="EMBL" id="JAAOMP010000135">
    <property type="protein sequence ID" value="MBU2760972.1"/>
    <property type="molecule type" value="Genomic_DNA"/>
</dbReference>